<evidence type="ECO:0000259" key="2">
    <source>
        <dbReference type="Pfam" id="PF09722"/>
    </source>
</evidence>
<dbReference type="RefSeq" id="WP_103128134.1">
    <property type="nucleotide sequence ID" value="NZ_BFAG01000002.1"/>
</dbReference>
<name>A0A2I9CSJ9_9DEIO</name>
<dbReference type="AlphaFoldDB" id="A0A2I9CSJ9"/>
<gene>
    <name evidence="3" type="ORF">DAERI_020249</name>
</gene>
<dbReference type="OrthoDB" id="67989at2"/>
<evidence type="ECO:0000256" key="1">
    <source>
        <dbReference type="SAM" id="MobiDB-lite"/>
    </source>
</evidence>
<dbReference type="InterPro" id="IPR024467">
    <property type="entry name" value="Xre/MbcA/ParS-like_toxin-bd"/>
</dbReference>
<dbReference type="Pfam" id="PF09722">
    <property type="entry name" value="Xre_MbcA_ParS_C"/>
    <property type="match status" value="1"/>
</dbReference>
<evidence type="ECO:0000313" key="3">
    <source>
        <dbReference type="EMBL" id="GBF04652.1"/>
    </source>
</evidence>
<dbReference type="EMBL" id="BFAG01000002">
    <property type="protein sequence ID" value="GBF04652.1"/>
    <property type="molecule type" value="Genomic_DNA"/>
</dbReference>
<evidence type="ECO:0000313" key="4">
    <source>
        <dbReference type="Proteomes" id="UP000236569"/>
    </source>
</evidence>
<protein>
    <recommendedName>
        <fullName evidence="2">Antitoxin Xre/MbcA/ParS-like toxin-binding domain-containing protein</fullName>
    </recommendedName>
</protein>
<comment type="caution">
    <text evidence="3">The sequence shown here is derived from an EMBL/GenBank/DDBJ whole genome shotgun (WGS) entry which is preliminary data.</text>
</comment>
<proteinExistence type="predicted"/>
<feature type="domain" description="Antitoxin Xre/MbcA/ParS-like toxin-binding" evidence="2">
    <location>
        <begin position="72"/>
        <end position="115"/>
    </location>
</feature>
<dbReference type="Proteomes" id="UP000236569">
    <property type="component" value="Unassembled WGS sequence"/>
</dbReference>
<keyword evidence="4" id="KW-1185">Reference proteome</keyword>
<reference evidence="4" key="1">
    <citation type="submission" date="2018-01" db="EMBL/GenBank/DDBJ databases">
        <title>Draft Genome Sequence of the Radioresistant Bacterium Deinococcus aerius TR0125, Isolated from the Higher Atmosphere above Japan.</title>
        <authorList>
            <person name="Satoh K."/>
            <person name="Arai H."/>
            <person name="Sanzen T."/>
            <person name="Kawaguchi Y."/>
            <person name="Hayashi H."/>
            <person name="Yokobori S."/>
            <person name="Yamagishi A."/>
            <person name="Oono Y."/>
            <person name="Narumi I."/>
        </authorList>
    </citation>
    <scope>NUCLEOTIDE SEQUENCE [LARGE SCALE GENOMIC DNA]</scope>
    <source>
        <strain evidence="4">TR0125</strain>
    </source>
</reference>
<organism evidence="3 4">
    <name type="scientific">Deinococcus aerius</name>
    <dbReference type="NCBI Taxonomy" id="200253"/>
    <lineage>
        <taxon>Bacteria</taxon>
        <taxon>Thermotogati</taxon>
        <taxon>Deinococcota</taxon>
        <taxon>Deinococci</taxon>
        <taxon>Deinococcales</taxon>
        <taxon>Deinococcaceae</taxon>
        <taxon>Deinococcus</taxon>
    </lineage>
</organism>
<feature type="region of interest" description="Disordered" evidence="1">
    <location>
        <begin position="1"/>
        <end position="20"/>
    </location>
</feature>
<sequence>MTTTEGPTAHLLMDARDPRSGKLDARRVASTFGLTMRELAQALERDPSGLSKHPTSDSLQEPLHELEEIGLHLREVFGDLGVGRMWLRAPNPVLEGRAPLSYLLERRPVAVQRLLLLAETGTPT</sequence>
<accession>A0A2I9CSJ9</accession>